<feature type="transmembrane region" description="Helical" evidence="2">
    <location>
        <begin position="134"/>
        <end position="154"/>
    </location>
</feature>
<keyword evidence="2" id="KW-0472">Membrane</keyword>
<protein>
    <recommendedName>
        <fullName evidence="3">CAAX prenyl protease 2/Lysostaphin resistance protein A-like domain-containing protein</fullName>
    </recommendedName>
</protein>
<keyword evidence="2" id="KW-0812">Transmembrane</keyword>
<sequence length="310" mass="34325">MTNDRNGFDPADHIPPPPREFRLWTPQPAMPLDEPVERQPNLGYAAMLLVMILVFLALVSIGFAVAYDIAEGLRHASAHDAAKAFTSRPKASIFLEAITFGLTLLTAYALFPRMWKRPFGEVLSWNSIAAKTNAAKLLLTGVVLSIVAQALESFLTLPKEMPVDEFFKHPSDVWIIAIFGTLVAPVCEEIFFRGFLLRGFAIFHDWIASRWTEADRERWATTGDLSRRGLIFSGILTSGMFAAMHAAQLGWAWNAVGVLWVVGGVLTVVRLRFGSVAASATVHAAYNGFLFVVMFFLTDGFRHLDKLGSH</sequence>
<feature type="domain" description="CAAX prenyl protease 2/Lysostaphin resistance protein A-like" evidence="3">
    <location>
        <begin position="172"/>
        <end position="288"/>
    </location>
</feature>
<dbReference type="AlphaFoldDB" id="A0A1H4TIN1"/>
<dbReference type="GO" id="GO:0080120">
    <property type="term" value="P:CAAX-box protein maturation"/>
    <property type="evidence" value="ECO:0007669"/>
    <property type="project" value="UniProtKB-ARBA"/>
</dbReference>
<feature type="transmembrane region" description="Helical" evidence="2">
    <location>
        <begin position="251"/>
        <end position="269"/>
    </location>
</feature>
<feature type="transmembrane region" description="Helical" evidence="2">
    <location>
        <begin position="229"/>
        <end position="245"/>
    </location>
</feature>
<proteinExistence type="predicted"/>
<name>A0A1H4TIN1_9BACT</name>
<dbReference type="InterPro" id="IPR003675">
    <property type="entry name" value="Rce1/LyrA-like_dom"/>
</dbReference>
<evidence type="ECO:0000259" key="3">
    <source>
        <dbReference type="Pfam" id="PF02517"/>
    </source>
</evidence>
<dbReference type="OrthoDB" id="113141at2"/>
<evidence type="ECO:0000313" key="4">
    <source>
        <dbReference type="EMBL" id="SEC56110.1"/>
    </source>
</evidence>
<dbReference type="GO" id="GO:0004175">
    <property type="term" value="F:endopeptidase activity"/>
    <property type="evidence" value="ECO:0007669"/>
    <property type="project" value="UniProtKB-ARBA"/>
</dbReference>
<feature type="compositionally biased region" description="Basic and acidic residues" evidence="1">
    <location>
        <begin position="1"/>
        <end position="12"/>
    </location>
</feature>
<feature type="transmembrane region" description="Helical" evidence="2">
    <location>
        <begin position="42"/>
        <end position="70"/>
    </location>
</feature>
<reference evidence="4 5" key="1">
    <citation type="submission" date="2016-10" db="EMBL/GenBank/DDBJ databases">
        <authorList>
            <person name="de Groot N.N."/>
        </authorList>
    </citation>
    <scope>NUCLEOTIDE SEQUENCE [LARGE SCALE GENOMIC DNA]</scope>
    <source>
        <strain evidence="4 5">AB35.6</strain>
    </source>
</reference>
<dbReference type="Pfam" id="PF02517">
    <property type="entry name" value="Rce1-like"/>
    <property type="match status" value="1"/>
</dbReference>
<feature type="transmembrane region" description="Helical" evidence="2">
    <location>
        <begin position="91"/>
        <end position="111"/>
    </location>
</feature>
<dbReference type="RefSeq" id="WP_074655470.1">
    <property type="nucleotide sequence ID" value="NZ_FNSD01000001.1"/>
</dbReference>
<feature type="region of interest" description="Disordered" evidence="1">
    <location>
        <begin position="1"/>
        <end position="20"/>
    </location>
</feature>
<dbReference type="EMBL" id="FNSD01000001">
    <property type="protein sequence ID" value="SEC56110.1"/>
    <property type="molecule type" value="Genomic_DNA"/>
</dbReference>
<dbReference type="Proteomes" id="UP000182409">
    <property type="component" value="Unassembled WGS sequence"/>
</dbReference>
<keyword evidence="2" id="KW-1133">Transmembrane helix</keyword>
<feature type="transmembrane region" description="Helical" evidence="2">
    <location>
        <begin position="276"/>
        <end position="297"/>
    </location>
</feature>
<evidence type="ECO:0000256" key="2">
    <source>
        <dbReference type="SAM" id="Phobius"/>
    </source>
</evidence>
<gene>
    <name evidence="4" type="ORF">SAMN05443244_3763</name>
</gene>
<organism evidence="4 5">
    <name type="scientific">Terriglobus roseus</name>
    <dbReference type="NCBI Taxonomy" id="392734"/>
    <lineage>
        <taxon>Bacteria</taxon>
        <taxon>Pseudomonadati</taxon>
        <taxon>Acidobacteriota</taxon>
        <taxon>Terriglobia</taxon>
        <taxon>Terriglobales</taxon>
        <taxon>Acidobacteriaceae</taxon>
        <taxon>Terriglobus</taxon>
    </lineage>
</organism>
<accession>A0A1H4TIN1</accession>
<evidence type="ECO:0000256" key="1">
    <source>
        <dbReference type="SAM" id="MobiDB-lite"/>
    </source>
</evidence>
<evidence type="ECO:0000313" key="5">
    <source>
        <dbReference type="Proteomes" id="UP000182409"/>
    </source>
</evidence>